<organism evidence="2 3">
    <name type="scientific">Trichuris trichiura</name>
    <name type="common">Whipworm</name>
    <name type="synonym">Trichocephalus trichiurus</name>
    <dbReference type="NCBI Taxonomy" id="36087"/>
    <lineage>
        <taxon>Eukaryota</taxon>
        <taxon>Metazoa</taxon>
        <taxon>Ecdysozoa</taxon>
        <taxon>Nematoda</taxon>
        <taxon>Enoplea</taxon>
        <taxon>Dorylaimia</taxon>
        <taxon>Trichinellida</taxon>
        <taxon>Trichuridae</taxon>
        <taxon>Trichuris</taxon>
    </lineage>
</organism>
<reference evidence="2" key="2">
    <citation type="submission" date="2014-03" db="EMBL/GenBank/DDBJ databases">
        <title>The whipworm genome and dual-species transcriptomics of an intimate host-pathogen interaction.</title>
        <authorList>
            <person name="Foth B.J."/>
            <person name="Tsai I.J."/>
            <person name="Reid A.J."/>
            <person name="Bancroft A.J."/>
            <person name="Nichol S."/>
            <person name="Tracey A."/>
            <person name="Holroyd N."/>
            <person name="Cotton J.A."/>
            <person name="Stanley E.J."/>
            <person name="Zarowiecki M."/>
            <person name="Liu J.Z."/>
            <person name="Huckvale T."/>
            <person name="Cooper P.J."/>
            <person name="Grencis R.K."/>
            <person name="Berriman M."/>
        </authorList>
    </citation>
    <scope>NUCLEOTIDE SEQUENCE [LARGE SCALE GENOMIC DNA]</scope>
</reference>
<gene>
    <name evidence="2" type="ORF">TTRE_0000714201</name>
</gene>
<dbReference type="Proteomes" id="UP000030665">
    <property type="component" value="Unassembled WGS sequence"/>
</dbReference>
<feature type="compositionally biased region" description="Basic and acidic residues" evidence="1">
    <location>
        <begin position="36"/>
        <end position="46"/>
    </location>
</feature>
<proteinExistence type="predicted"/>
<evidence type="ECO:0000256" key="1">
    <source>
        <dbReference type="SAM" id="MobiDB-lite"/>
    </source>
</evidence>
<dbReference type="EMBL" id="HG806420">
    <property type="protein sequence ID" value="CDW58817.1"/>
    <property type="molecule type" value="Genomic_DNA"/>
</dbReference>
<keyword evidence="3" id="KW-1185">Reference proteome</keyword>
<reference evidence="2" key="1">
    <citation type="submission" date="2014-01" db="EMBL/GenBank/DDBJ databases">
        <authorList>
            <person name="Aslett M."/>
        </authorList>
    </citation>
    <scope>NUCLEOTIDE SEQUENCE</scope>
</reference>
<accession>A0A077ZEK8</accession>
<sequence>MTHWMVKFVKEDNFSSLVSAVVLGGRHRQHSRSPRKTLDSTRDRRPTSNRNEGASLVEYGSNDSLDGLEEKSRDLPESGKSGKEGNRHTRKRGFDKDECMKYMSKKQMKELRAQYLSTDTSEVSDGDLVQNFPLSYSSEGSSENKDLVDQKTVTDTENLEFVLPRSYQKHQAFVEKGLKVEKEKKRTKSPVVEASGFIYNLSILWPFRFFVSDFSTTCFPVCS</sequence>
<evidence type="ECO:0000313" key="2">
    <source>
        <dbReference type="EMBL" id="CDW58817.1"/>
    </source>
</evidence>
<feature type="compositionally biased region" description="Basic and acidic residues" evidence="1">
    <location>
        <begin position="68"/>
        <end position="98"/>
    </location>
</feature>
<dbReference type="OrthoDB" id="10536749at2759"/>
<dbReference type="AlphaFoldDB" id="A0A077ZEK8"/>
<evidence type="ECO:0000313" key="3">
    <source>
        <dbReference type="Proteomes" id="UP000030665"/>
    </source>
</evidence>
<name>A0A077ZEK8_TRITR</name>
<protein>
    <submittedName>
        <fullName evidence="2">Uncharacterized protein</fullName>
    </submittedName>
</protein>
<feature type="compositionally biased region" description="Basic residues" evidence="1">
    <location>
        <begin position="25"/>
        <end position="35"/>
    </location>
</feature>
<feature type="region of interest" description="Disordered" evidence="1">
    <location>
        <begin position="24"/>
        <end position="98"/>
    </location>
</feature>